<dbReference type="AlphaFoldDB" id="A0A7W3XZA7"/>
<dbReference type="SUPFAM" id="SSF110087">
    <property type="entry name" value="DR1885-like metal-binding protein"/>
    <property type="match status" value="1"/>
</dbReference>
<proteinExistence type="predicted"/>
<dbReference type="InterPro" id="IPR007410">
    <property type="entry name" value="LpqE-like"/>
</dbReference>
<organism evidence="1 2">
    <name type="scientific">Streptomyces calidiresistens</name>
    <dbReference type="NCBI Taxonomy" id="1485586"/>
    <lineage>
        <taxon>Bacteria</taxon>
        <taxon>Bacillati</taxon>
        <taxon>Actinomycetota</taxon>
        <taxon>Actinomycetes</taxon>
        <taxon>Kitasatosporales</taxon>
        <taxon>Streptomycetaceae</taxon>
        <taxon>Streptomyces</taxon>
    </lineage>
</organism>
<comment type="caution">
    <text evidence="1">The sequence shown here is derived from an EMBL/GenBank/DDBJ whole genome shotgun (WGS) entry which is preliminary data.</text>
</comment>
<reference evidence="2" key="1">
    <citation type="submission" date="2019-10" db="EMBL/GenBank/DDBJ databases">
        <title>Streptomyces sp. nov., a novel actinobacterium isolated from alkaline environment.</title>
        <authorList>
            <person name="Golinska P."/>
        </authorList>
    </citation>
    <scope>NUCLEOTIDE SEQUENCE [LARGE SCALE GENOMIC DNA]</scope>
    <source>
        <strain evidence="2">DSM 42108</strain>
    </source>
</reference>
<sequence length="145" mass="14995">MAGALAAVLAGALLAGGCAGETERAPELEVVGAFVPEPVNEAVAGGFLTVRNTGDADDHLVSVTAGIAGTVELHETVDNSMRRVERFTIPAGGALELSRGGNHLMLLDLSRRPVEGETVFLELHFETSEPIGIDVPVEAGTHTGR</sequence>
<dbReference type="EMBL" id="VKHS01001119">
    <property type="protein sequence ID" value="MBB0232717.1"/>
    <property type="molecule type" value="Genomic_DNA"/>
</dbReference>
<dbReference type="Pfam" id="PF04314">
    <property type="entry name" value="PCuAC"/>
    <property type="match status" value="1"/>
</dbReference>
<evidence type="ECO:0000313" key="2">
    <source>
        <dbReference type="Proteomes" id="UP000530234"/>
    </source>
</evidence>
<evidence type="ECO:0000313" key="1">
    <source>
        <dbReference type="EMBL" id="MBB0232717.1"/>
    </source>
</evidence>
<dbReference type="PANTHER" id="PTHR36302:SF1">
    <property type="entry name" value="COPPER CHAPERONE PCU(A)C"/>
    <property type="match status" value="1"/>
</dbReference>
<dbReference type="Proteomes" id="UP000530234">
    <property type="component" value="Unassembled WGS sequence"/>
</dbReference>
<dbReference type="InterPro" id="IPR036182">
    <property type="entry name" value="PCuAC_sf"/>
</dbReference>
<dbReference type="InterPro" id="IPR058248">
    <property type="entry name" value="Lxx211020-like"/>
</dbReference>
<protein>
    <submittedName>
        <fullName evidence="1">Copper chaperone PCu(A)C</fullName>
    </submittedName>
</protein>
<dbReference type="PANTHER" id="PTHR36302">
    <property type="entry name" value="BLR7088 PROTEIN"/>
    <property type="match status" value="1"/>
</dbReference>
<accession>A0A7W3XZA7</accession>
<keyword evidence="2" id="KW-1185">Reference proteome</keyword>
<gene>
    <name evidence="1" type="ORF">FOE67_25315</name>
</gene>
<name>A0A7W3XZA7_9ACTN</name>
<dbReference type="Gene3D" id="2.60.40.1890">
    <property type="entry name" value="PCu(A)C copper chaperone"/>
    <property type="match status" value="1"/>
</dbReference>